<dbReference type="AlphaFoldDB" id="A0AAD7ZMH3"/>
<organism evidence="2 3">
    <name type="scientific">Diploptera punctata</name>
    <name type="common">Pacific beetle cockroach</name>
    <dbReference type="NCBI Taxonomy" id="6984"/>
    <lineage>
        <taxon>Eukaryota</taxon>
        <taxon>Metazoa</taxon>
        <taxon>Ecdysozoa</taxon>
        <taxon>Arthropoda</taxon>
        <taxon>Hexapoda</taxon>
        <taxon>Insecta</taxon>
        <taxon>Pterygota</taxon>
        <taxon>Neoptera</taxon>
        <taxon>Polyneoptera</taxon>
        <taxon>Dictyoptera</taxon>
        <taxon>Blattodea</taxon>
        <taxon>Blaberoidea</taxon>
        <taxon>Blaberidae</taxon>
        <taxon>Diplopterinae</taxon>
        <taxon>Diploptera</taxon>
    </lineage>
</organism>
<reference evidence="2" key="2">
    <citation type="submission" date="2023-05" db="EMBL/GenBank/DDBJ databases">
        <authorList>
            <person name="Fouks B."/>
        </authorList>
    </citation>
    <scope>NUCLEOTIDE SEQUENCE</scope>
    <source>
        <strain evidence="2">Stay&amp;Tobe</strain>
        <tissue evidence="2">Testes</tissue>
    </source>
</reference>
<protein>
    <submittedName>
        <fullName evidence="2">Uncharacterized protein</fullName>
    </submittedName>
</protein>
<name>A0AAD7ZMH3_DIPPU</name>
<feature type="non-terminal residue" evidence="2">
    <location>
        <position position="58"/>
    </location>
</feature>
<reference evidence="2" key="1">
    <citation type="journal article" date="2023" name="IScience">
        <title>Live-bearing cockroach genome reveals convergent evolutionary mechanisms linked to viviparity in insects and beyond.</title>
        <authorList>
            <person name="Fouks B."/>
            <person name="Harrison M.C."/>
            <person name="Mikhailova A.A."/>
            <person name="Marchal E."/>
            <person name="English S."/>
            <person name="Carruthers M."/>
            <person name="Jennings E.C."/>
            <person name="Chiamaka E.L."/>
            <person name="Frigard R.A."/>
            <person name="Pippel M."/>
            <person name="Attardo G.M."/>
            <person name="Benoit J.B."/>
            <person name="Bornberg-Bauer E."/>
            <person name="Tobe S.S."/>
        </authorList>
    </citation>
    <scope>NUCLEOTIDE SEQUENCE</scope>
    <source>
        <strain evidence="2">Stay&amp;Tobe</strain>
    </source>
</reference>
<evidence type="ECO:0000256" key="1">
    <source>
        <dbReference type="SAM" id="MobiDB-lite"/>
    </source>
</evidence>
<dbReference type="Proteomes" id="UP001233999">
    <property type="component" value="Unassembled WGS sequence"/>
</dbReference>
<dbReference type="EMBL" id="JASPKZ010007584">
    <property type="protein sequence ID" value="KAJ9583489.1"/>
    <property type="molecule type" value="Genomic_DNA"/>
</dbReference>
<evidence type="ECO:0000313" key="3">
    <source>
        <dbReference type="Proteomes" id="UP001233999"/>
    </source>
</evidence>
<comment type="caution">
    <text evidence="2">The sequence shown here is derived from an EMBL/GenBank/DDBJ whole genome shotgun (WGS) entry which is preliminary data.</text>
</comment>
<gene>
    <name evidence="2" type="ORF">L9F63_022170</name>
</gene>
<accession>A0AAD7ZMH3</accession>
<sequence>RLSIVGKIIFRKITGNYFGTFLSNPSCHENLRGNGGRKHPLIFNQSNGRREEEIDYKK</sequence>
<feature type="region of interest" description="Disordered" evidence="1">
    <location>
        <begin position="33"/>
        <end position="58"/>
    </location>
</feature>
<feature type="non-terminal residue" evidence="2">
    <location>
        <position position="1"/>
    </location>
</feature>
<feature type="compositionally biased region" description="Basic and acidic residues" evidence="1">
    <location>
        <begin position="48"/>
        <end position="58"/>
    </location>
</feature>
<evidence type="ECO:0000313" key="2">
    <source>
        <dbReference type="EMBL" id="KAJ9583489.1"/>
    </source>
</evidence>
<proteinExistence type="predicted"/>
<keyword evidence="3" id="KW-1185">Reference proteome</keyword>